<organism evidence="1 2">
    <name type="scientific">Citricoccus parietis</name>
    <dbReference type="NCBI Taxonomy" id="592307"/>
    <lineage>
        <taxon>Bacteria</taxon>
        <taxon>Bacillati</taxon>
        <taxon>Actinomycetota</taxon>
        <taxon>Actinomycetes</taxon>
        <taxon>Micrococcales</taxon>
        <taxon>Micrococcaceae</taxon>
        <taxon>Citricoccus</taxon>
    </lineage>
</organism>
<name>A0ABV5FZJ9_9MICC</name>
<comment type="caution">
    <text evidence="1">The sequence shown here is derived from an EMBL/GenBank/DDBJ whole genome shotgun (WGS) entry which is preliminary data.</text>
</comment>
<dbReference type="EMBL" id="JBHMFI010000001">
    <property type="protein sequence ID" value="MFB9072114.1"/>
    <property type="molecule type" value="Genomic_DNA"/>
</dbReference>
<sequence length="81" mass="8333">MLRVQMREDLGADPAQVGQVAVIQAVQQPRAHAGHVVGGQTDDLGHALVRDDGHGDAGVLARGAAPHQATAFKLAGHMGQP</sequence>
<accession>A0ABV5FZJ9</accession>
<evidence type="ECO:0000313" key="1">
    <source>
        <dbReference type="EMBL" id="MFB9072114.1"/>
    </source>
</evidence>
<reference evidence="1 2" key="1">
    <citation type="submission" date="2024-09" db="EMBL/GenBank/DDBJ databases">
        <authorList>
            <person name="Sun Q."/>
            <person name="Mori K."/>
        </authorList>
    </citation>
    <scope>NUCLEOTIDE SEQUENCE [LARGE SCALE GENOMIC DNA]</scope>
    <source>
        <strain evidence="1 2">CCM 7609</strain>
    </source>
</reference>
<keyword evidence="2" id="KW-1185">Reference proteome</keyword>
<protein>
    <submittedName>
        <fullName evidence="1">Uncharacterized protein</fullName>
    </submittedName>
</protein>
<proteinExistence type="predicted"/>
<evidence type="ECO:0000313" key="2">
    <source>
        <dbReference type="Proteomes" id="UP001589575"/>
    </source>
</evidence>
<dbReference type="Proteomes" id="UP001589575">
    <property type="component" value="Unassembled WGS sequence"/>
</dbReference>
<gene>
    <name evidence="1" type="ORF">ACFFX0_13230</name>
</gene>